<feature type="binding site" evidence="2">
    <location>
        <position position="49"/>
    </location>
    <ligand>
        <name>Mg(2+)</name>
        <dbReference type="ChEBI" id="CHEBI:18420"/>
    </ligand>
</feature>
<feature type="binding site" evidence="2">
    <location>
        <position position="49"/>
    </location>
    <ligand>
        <name>ATP</name>
        <dbReference type="ChEBI" id="CHEBI:30616"/>
    </ligand>
</feature>
<dbReference type="SUPFAM" id="SSF52540">
    <property type="entry name" value="P-loop containing nucleoside triphosphate hydrolases"/>
    <property type="match status" value="1"/>
</dbReference>
<name>A0A7I7SW46_9MYCO</name>
<dbReference type="UniPathway" id="UPA00078">
    <property type="reaction ID" value="UER00161"/>
</dbReference>
<sequence>MSILVITGTGTGVGKTVVTAALACHARVAEHDVAVCKPVQTGTADGDDDLAEVARLSGVTELVGVARYPEPLAPAAAAERAGRPLPAAAELLASIRGVDRPGRLTLVEGAGGLLVELAAAGVTLRDLAVELAAPILVVVEPGLGTLNHTSLTLEGVAAKGLSCVGLVIGAWPAQPGAAEKSNRDALARLAPVRAVLPSGVAAVSPKDFATFSARAFEPDWVAGLI</sequence>
<keyword evidence="4" id="KW-1185">Reference proteome</keyword>
<dbReference type="InterPro" id="IPR027417">
    <property type="entry name" value="P-loop_NTPase"/>
</dbReference>
<feature type="binding site" evidence="2">
    <location>
        <begin position="108"/>
        <end position="111"/>
    </location>
    <ligand>
        <name>ATP</name>
        <dbReference type="ChEBI" id="CHEBI:30616"/>
    </ligand>
</feature>
<comment type="subcellular location">
    <subcellularLocation>
        <location evidence="2">Cytoplasm</location>
    </subcellularLocation>
</comment>
<feature type="active site" evidence="2">
    <location>
        <position position="37"/>
    </location>
</feature>
<dbReference type="EMBL" id="AP022595">
    <property type="protein sequence ID" value="BBY61217.1"/>
    <property type="molecule type" value="Genomic_DNA"/>
</dbReference>
<dbReference type="PIRSF" id="PIRSF006755">
    <property type="entry name" value="DTB_synth"/>
    <property type="match status" value="1"/>
</dbReference>
<dbReference type="CDD" id="cd03109">
    <property type="entry name" value="DTBS"/>
    <property type="match status" value="1"/>
</dbReference>
<comment type="similarity">
    <text evidence="2">Belongs to the dethiobiotin synthetase family.</text>
</comment>
<comment type="subunit">
    <text evidence="2">Homodimer.</text>
</comment>
<organism evidence="3 4">
    <name type="scientific">Mycolicibacterium sarraceniae</name>
    <dbReference type="NCBI Taxonomy" id="1534348"/>
    <lineage>
        <taxon>Bacteria</taxon>
        <taxon>Bacillati</taxon>
        <taxon>Actinomycetota</taxon>
        <taxon>Actinomycetes</taxon>
        <taxon>Mycobacteriales</taxon>
        <taxon>Mycobacteriaceae</taxon>
        <taxon>Mycolicibacterium</taxon>
    </lineage>
</organism>
<dbReference type="GO" id="GO:0009102">
    <property type="term" value="P:biotin biosynthetic process"/>
    <property type="evidence" value="ECO:0007669"/>
    <property type="project" value="UniProtKB-UniRule"/>
</dbReference>
<feature type="binding site" evidence="2">
    <location>
        <position position="41"/>
    </location>
    <ligand>
        <name>substrate</name>
    </ligand>
</feature>
<dbReference type="InterPro" id="IPR004472">
    <property type="entry name" value="DTB_synth_BioD"/>
</dbReference>
<keyword evidence="2" id="KW-0093">Biotin biosynthesis</keyword>
<reference evidence="3 4" key="1">
    <citation type="journal article" date="2019" name="Emerg. Microbes Infect.">
        <title>Comprehensive subspecies identification of 175 nontuberculous mycobacteria species based on 7547 genomic profiles.</title>
        <authorList>
            <person name="Matsumoto Y."/>
            <person name="Kinjo T."/>
            <person name="Motooka D."/>
            <person name="Nabeya D."/>
            <person name="Jung N."/>
            <person name="Uechi K."/>
            <person name="Horii T."/>
            <person name="Iida T."/>
            <person name="Fujita J."/>
            <person name="Nakamura S."/>
        </authorList>
    </citation>
    <scope>NUCLEOTIDE SEQUENCE [LARGE SCALE GENOMIC DNA]</scope>
    <source>
        <strain evidence="3 4">JCM 30395</strain>
    </source>
</reference>
<feature type="binding site" evidence="2">
    <location>
        <position position="16"/>
    </location>
    <ligand>
        <name>Mg(2+)</name>
        <dbReference type="ChEBI" id="CHEBI:18420"/>
    </ligand>
</feature>
<proteinExistence type="inferred from homology"/>
<accession>A0A7I7SW46</accession>
<dbReference type="GO" id="GO:0005524">
    <property type="term" value="F:ATP binding"/>
    <property type="evidence" value="ECO:0007669"/>
    <property type="project" value="UniProtKB-UniRule"/>
</dbReference>
<comment type="cofactor">
    <cofactor evidence="2">
        <name>Mg(2+)</name>
        <dbReference type="ChEBI" id="CHEBI:18420"/>
    </cofactor>
</comment>
<dbReference type="Gene3D" id="3.40.50.300">
    <property type="entry name" value="P-loop containing nucleotide triphosphate hydrolases"/>
    <property type="match status" value="1"/>
</dbReference>
<evidence type="ECO:0000256" key="1">
    <source>
        <dbReference type="ARBA" id="ARBA00022598"/>
    </source>
</evidence>
<protein>
    <recommendedName>
        <fullName evidence="2">ATP-dependent dethiobiotin synthetase BioD</fullName>
        <ecNumber evidence="2">6.3.3.3</ecNumber>
    </recommendedName>
    <alternativeName>
        <fullName evidence="2">DTB synthetase</fullName>
        <shortName evidence="2">DTBS</shortName>
    </alternativeName>
    <alternativeName>
        <fullName evidence="2">Dethiobiotin synthase</fullName>
    </alternativeName>
</protein>
<dbReference type="PANTHER" id="PTHR43210:SF5">
    <property type="entry name" value="DETHIOBIOTIN SYNTHETASE"/>
    <property type="match status" value="1"/>
</dbReference>
<dbReference type="GO" id="GO:0005829">
    <property type="term" value="C:cytosol"/>
    <property type="evidence" value="ECO:0007669"/>
    <property type="project" value="TreeGrafter"/>
</dbReference>
<dbReference type="Pfam" id="PF13500">
    <property type="entry name" value="AAA_26"/>
    <property type="match status" value="1"/>
</dbReference>
<dbReference type="KEGG" id="msar:MSAR_43530"/>
<keyword evidence="2" id="KW-0479">Metal-binding</keyword>
<feature type="binding site" evidence="2">
    <location>
        <position position="108"/>
    </location>
    <ligand>
        <name>Mg(2+)</name>
        <dbReference type="ChEBI" id="CHEBI:18420"/>
    </ligand>
</feature>
<dbReference type="GO" id="GO:0000287">
    <property type="term" value="F:magnesium ion binding"/>
    <property type="evidence" value="ECO:0007669"/>
    <property type="project" value="UniProtKB-UniRule"/>
</dbReference>
<dbReference type="EC" id="6.3.3.3" evidence="2"/>
<comment type="caution">
    <text evidence="2">Lacks conserved residue(s) required for the propagation of feature annotation.</text>
</comment>
<dbReference type="NCBIfam" id="TIGR00347">
    <property type="entry name" value="bioD"/>
    <property type="match status" value="1"/>
</dbReference>
<evidence type="ECO:0000313" key="3">
    <source>
        <dbReference type="EMBL" id="BBY61217.1"/>
    </source>
</evidence>
<dbReference type="AlphaFoldDB" id="A0A7I7SW46"/>
<dbReference type="PANTHER" id="PTHR43210">
    <property type="entry name" value="DETHIOBIOTIN SYNTHETASE"/>
    <property type="match status" value="1"/>
</dbReference>
<comment type="catalytic activity">
    <reaction evidence="2">
        <text>(7R,8S)-7,8-diammoniononanoate + CO2 + ATP = (4R,5S)-dethiobiotin + ADP + phosphate + 3 H(+)</text>
        <dbReference type="Rhea" id="RHEA:15805"/>
        <dbReference type="ChEBI" id="CHEBI:15378"/>
        <dbReference type="ChEBI" id="CHEBI:16526"/>
        <dbReference type="ChEBI" id="CHEBI:30616"/>
        <dbReference type="ChEBI" id="CHEBI:43474"/>
        <dbReference type="ChEBI" id="CHEBI:149469"/>
        <dbReference type="ChEBI" id="CHEBI:149473"/>
        <dbReference type="ChEBI" id="CHEBI:456216"/>
        <dbReference type="EC" id="6.3.3.3"/>
    </reaction>
</comment>
<keyword evidence="1 2" id="KW-0436">Ligase</keyword>
<keyword evidence="2" id="KW-0547">Nucleotide-binding</keyword>
<keyword evidence="2" id="KW-0067">ATP-binding</keyword>
<keyword evidence="2" id="KW-0460">Magnesium</keyword>
<keyword evidence="2" id="KW-0963">Cytoplasm</keyword>
<gene>
    <name evidence="2 3" type="primary">bioD</name>
    <name evidence="3" type="ORF">MSAR_43530</name>
</gene>
<feature type="binding site" evidence="2">
    <location>
        <begin position="12"/>
        <end position="17"/>
    </location>
    <ligand>
        <name>ATP</name>
        <dbReference type="ChEBI" id="CHEBI:30616"/>
    </ligand>
</feature>
<evidence type="ECO:0000313" key="4">
    <source>
        <dbReference type="Proteomes" id="UP000466445"/>
    </source>
</evidence>
<dbReference type="HAMAP" id="MF_00336">
    <property type="entry name" value="BioD"/>
    <property type="match status" value="1"/>
</dbReference>
<dbReference type="Proteomes" id="UP000466445">
    <property type="component" value="Chromosome"/>
</dbReference>
<dbReference type="RefSeq" id="WP_163700174.1">
    <property type="nucleotide sequence ID" value="NZ_AP022595.1"/>
</dbReference>
<evidence type="ECO:0000256" key="2">
    <source>
        <dbReference type="HAMAP-Rule" id="MF_00336"/>
    </source>
</evidence>
<comment type="function">
    <text evidence="2">Catalyzes a mechanistically unusual reaction, the ATP-dependent insertion of CO2 between the N7 and N8 nitrogen atoms of 7,8-diaminopelargonic acid (DAPA, also called 7,8-diammoniononanoate) to form a ureido ring.</text>
</comment>
<comment type="pathway">
    <text evidence="2">Cofactor biosynthesis; biotin biosynthesis; biotin from 7,8-diaminononanoate: step 1/2.</text>
</comment>
<dbReference type="GO" id="GO:0004141">
    <property type="term" value="F:dethiobiotin synthase activity"/>
    <property type="evidence" value="ECO:0007669"/>
    <property type="project" value="UniProtKB-UniRule"/>
</dbReference>